<evidence type="ECO:0000313" key="4">
    <source>
        <dbReference type="WBParaSite" id="Pan_g23487.t1"/>
    </source>
</evidence>
<evidence type="ECO:0000313" key="3">
    <source>
        <dbReference type="Proteomes" id="UP000492821"/>
    </source>
</evidence>
<protein>
    <submittedName>
        <fullName evidence="4">Lipase_3 domain-containing protein</fullName>
    </submittedName>
</protein>
<dbReference type="CDD" id="cd00519">
    <property type="entry name" value="Lipase_3"/>
    <property type="match status" value="1"/>
</dbReference>
<proteinExistence type="predicted"/>
<dbReference type="InterPro" id="IPR029058">
    <property type="entry name" value="AB_hydrolase_fold"/>
</dbReference>
<organism evidence="3 4">
    <name type="scientific">Panagrellus redivivus</name>
    <name type="common">Microworm</name>
    <dbReference type="NCBI Taxonomy" id="6233"/>
    <lineage>
        <taxon>Eukaryota</taxon>
        <taxon>Metazoa</taxon>
        <taxon>Ecdysozoa</taxon>
        <taxon>Nematoda</taxon>
        <taxon>Chromadorea</taxon>
        <taxon>Rhabditida</taxon>
        <taxon>Tylenchina</taxon>
        <taxon>Panagrolaimomorpha</taxon>
        <taxon>Panagrolaimoidea</taxon>
        <taxon>Panagrolaimidae</taxon>
        <taxon>Panagrellus</taxon>
    </lineage>
</organism>
<dbReference type="Proteomes" id="UP000492821">
    <property type="component" value="Unassembled WGS sequence"/>
</dbReference>
<feature type="signal peptide" evidence="1">
    <location>
        <begin position="1"/>
        <end position="18"/>
    </location>
</feature>
<dbReference type="SUPFAM" id="SSF53474">
    <property type="entry name" value="alpha/beta-Hydrolases"/>
    <property type="match status" value="1"/>
</dbReference>
<keyword evidence="1" id="KW-0732">Signal</keyword>
<keyword evidence="3" id="KW-1185">Reference proteome</keyword>
<dbReference type="WBParaSite" id="Pan_g23487.t1">
    <property type="protein sequence ID" value="Pan_g23487.t1"/>
    <property type="gene ID" value="Pan_g23487"/>
</dbReference>
<feature type="domain" description="Fungal lipase-type" evidence="2">
    <location>
        <begin position="103"/>
        <end position="244"/>
    </location>
</feature>
<dbReference type="Gene3D" id="3.40.50.1820">
    <property type="entry name" value="alpha/beta hydrolase"/>
    <property type="match status" value="1"/>
</dbReference>
<dbReference type="GO" id="GO:0006629">
    <property type="term" value="P:lipid metabolic process"/>
    <property type="evidence" value="ECO:0007669"/>
    <property type="project" value="InterPro"/>
</dbReference>
<dbReference type="PANTHER" id="PTHR45908:SF19">
    <property type="entry name" value="FUNGAL LIPASE-LIKE DOMAIN-CONTAINING PROTEIN"/>
    <property type="match status" value="1"/>
</dbReference>
<dbReference type="InterPro" id="IPR002921">
    <property type="entry name" value="Fungal_lipase-type"/>
</dbReference>
<dbReference type="Pfam" id="PF01764">
    <property type="entry name" value="Lipase_3"/>
    <property type="match status" value="1"/>
</dbReference>
<evidence type="ECO:0000259" key="2">
    <source>
        <dbReference type="Pfam" id="PF01764"/>
    </source>
</evidence>
<feature type="chain" id="PRO_5028826282" evidence="1">
    <location>
        <begin position="19"/>
        <end position="267"/>
    </location>
</feature>
<reference evidence="4" key="2">
    <citation type="submission" date="2020-10" db="UniProtKB">
        <authorList>
            <consortium name="WormBaseParasite"/>
        </authorList>
    </citation>
    <scope>IDENTIFICATION</scope>
</reference>
<dbReference type="AlphaFoldDB" id="A0A7E4VNW0"/>
<accession>A0A7E4VNW0</accession>
<evidence type="ECO:0000256" key="1">
    <source>
        <dbReference type="SAM" id="SignalP"/>
    </source>
</evidence>
<dbReference type="PANTHER" id="PTHR45908">
    <property type="entry name" value="PROTEIN CBG11750-RELATED"/>
    <property type="match status" value="1"/>
</dbReference>
<reference evidence="3" key="1">
    <citation type="journal article" date="2013" name="Genetics">
        <title>The draft genome and transcriptome of Panagrellus redivivus are shaped by the harsh demands of a free-living lifestyle.</title>
        <authorList>
            <person name="Srinivasan J."/>
            <person name="Dillman A.R."/>
            <person name="Macchietto M.G."/>
            <person name="Heikkinen L."/>
            <person name="Lakso M."/>
            <person name="Fracchia K.M."/>
            <person name="Antoshechkin I."/>
            <person name="Mortazavi A."/>
            <person name="Wong G."/>
            <person name="Sternberg P.W."/>
        </authorList>
    </citation>
    <scope>NUCLEOTIDE SEQUENCE [LARGE SCALE GENOMIC DNA]</scope>
    <source>
        <strain evidence="3">MT8872</strain>
    </source>
</reference>
<sequence>MCWLAWMVLCQATISISGYISLDIGELLSSDLWPPSRIEASKVDYDPDLAEFALDFAAASYAPDPTGCLSRHNATLIKRVTIPCDFLGNECWAYIAKSEEWIIMAIRGTVEIKQLLAEVAESAIAPKVEFPAGGNVQHYFYTSFDDLWDGANFRGIIQNLKKDNPNYKILFTGHSFGGAVASLASAMFVHENLNLKNLTKSVFSITFGQPRVGNHAYAIAHDKLVPNSWRIVHRKDIVPHIPLCLSFMGHCTTGFNLTPYHHGTEVS</sequence>
<name>A0A7E4VNW0_PANRE</name>